<dbReference type="InterPro" id="IPR002580">
    <property type="entry name" value="Herpes_UL24"/>
</dbReference>
<accession>A0A1X9WFD3</accession>
<evidence type="ECO:0000313" key="3">
    <source>
        <dbReference type="Proteomes" id="UP000679841"/>
    </source>
</evidence>
<organism evidence="2 3">
    <name type="scientific">Macacine alphaherpesvirus 3</name>
    <dbReference type="NCBI Taxonomy" id="2845555"/>
    <lineage>
        <taxon>Viruses</taxon>
        <taxon>Duplodnaviria</taxon>
        <taxon>Heunggongvirae</taxon>
        <taxon>Peploviricota</taxon>
        <taxon>Herviviricetes</taxon>
        <taxon>Herpesvirales</taxon>
        <taxon>Orthoherpesviridae</taxon>
        <taxon>Alphaherpesvirinae</taxon>
        <taxon>Simplexvirus</taxon>
        <taxon>Simplexvirus macacinealpha3</taxon>
    </lineage>
</organism>
<dbReference type="KEGG" id="vg:80535155"/>
<evidence type="ECO:0000256" key="1">
    <source>
        <dbReference type="SAM" id="MobiDB-lite"/>
    </source>
</evidence>
<name>A0A1X9WFD3_9ALPH</name>
<evidence type="ECO:0000313" key="2">
    <source>
        <dbReference type="EMBL" id="ARS01810.1"/>
    </source>
</evidence>
<feature type="compositionally biased region" description="Low complexity" evidence="1">
    <location>
        <begin position="215"/>
        <end position="241"/>
    </location>
</feature>
<dbReference type="Pfam" id="PF01646">
    <property type="entry name" value="Herpes_UL24"/>
    <property type="match status" value="1"/>
</dbReference>
<feature type="compositionally biased region" description="Basic residues" evidence="1">
    <location>
        <begin position="197"/>
        <end position="214"/>
    </location>
</feature>
<keyword evidence="3" id="KW-1185">Reference proteome</keyword>
<protein>
    <submittedName>
        <fullName evidence="2">Nuclear protein UL24</fullName>
    </submittedName>
</protein>
<gene>
    <name evidence="2" type="primary">UL24</name>
</gene>
<dbReference type="EMBL" id="KY628970">
    <property type="protein sequence ID" value="ARS01810.1"/>
    <property type="molecule type" value="Genomic_DNA"/>
</dbReference>
<dbReference type="Proteomes" id="UP000679841">
    <property type="component" value="Segment"/>
</dbReference>
<sequence>MARRTGDPIERRRILQAGVRSHVRFYGALAREIREFNATRVCGTLLALLNKSLQGRSVFQATRVTLICEVDLGARRPDCLCVFEFGNDVTLGGVCVIIELKTCKFISSGDTASKREQRATGLSQLRDSVKLVRAIAPPGHRTIYLCPVLLFVSQKTLRVSRVTRLLPQKLTGDVAATVRALQGLSTYAVPLEQTTRRVGRSGARRPRARRRARAKPVPAAGPRDPPAAAERAATPEGSPGRSPDPRGRPARGGGVLQKIAALFCVPVSRIE</sequence>
<feature type="region of interest" description="Disordered" evidence="1">
    <location>
        <begin position="192"/>
        <end position="253"/>
    </location>
</feature>
<proteinExistence type="predicted"/>
<reference evidence="2 3" key="1">
    <citation type="journal article" date="2017" name="Virology">
        <title>Genome sequence variation among isolates of monkey B virus (Macacine alphaherpesvirus 1) from captive macaques.</title>
        <authorList>
            <person name="Eberle R."/>
            <person name="Maxwell L.K."/>
            <person name="Nicholson S."/>
            <person name="Black D."/>
            <person name="Jones-Engel L."/>
        </authorList>
    </citation>
    <scope>NUCLEOTIDE SEQUENCE [LARGE SCALE GENOMIC DNA]</scope>
    <source>
        <strain evidence="2">KQ</strain>
    </source>
</reference>